<dbReference type="GO" id="GO:0030119">
    <property type="term" value="C:AP-type membrane coat adaptor complex"/>
    <property type="evidence" value="ECO:0007669"/>
    <property type="project" value="TreeGrafter"/>
</dbReference>
<keyword evidence="3" id="KW-1185">Reference proteome</keyword>
<dbReference type="OrthoDB" id="646197at2759"/>
<dbReference type="PANTHER" id="PTHR34033">
    <property type="entry name" value="AP-5 COMPLEX SUBUNIT BETA-1"/>
    <property type="match status" value="1"/>
</dbReference>
<dbReference type="InterPro" id="IPR048979">
    <property type="entry name" value="AP5B1_middle"/>
</dbReference>
<dbReference type="Proteomes" id="UP000215902">
    <property type="component" value="Unassembled WGS sequence"/>
</dbReference>
<feature type="domain" description="AP5B1 middle" evidence="1">
    <location>
        <begin position="344"/>
        <end position="701"/>
    </location>
</feature>
<organism evidence="2 3">
    <name type="scientific">Macrostomum lignano</name>
    <dbReference type="NCBI Taxonomy" id="282301"/>
    <lineage>
        <taxon>Eukaryota</taxon>
        <taxon>Metazoa</taxon>
        <taxon>Spiralia</taxon>
        <taxon>Lophotrochozoa</taxon>
        <taxon>Platyhelminthes</taxon>
        <taxon>Rhabditophora</taxon>
        <taxon>Macrostomorpha</taxon>
        <taxon>Macrostomida</taxon>
        <taxon>Macrostomidae</taxon>
        <taxon>Macrostomum</taxon>
    </lineage>
</organism>
<dbReference type="AlphaFoldDB" id="A0A267FDP3"/>
<sequence length="1120" mass="121794">MPANVDFKRALKVFANCGASLSSLGSPLSQLRLNFSLRLTTTQQYNRSSESESADFDLSSNGADDFAIDTECVFQLQELLFSDSAESGKSVCLTGKLHLLLLLQENADLLVRTRNGLVQLLSFLLDLTKSQQQPQHLTAQAMVCCCSLMISRDLLRDEHQLCSKLISYLLDIVGSVNGIHNMLLRFRALQCLIALEDAYPCLLSKKLDYFYEYCTSEKTYLSEFYYSLFSLLLVHVFDSSMKDTGSWSDDRLNSRVESLPAMSLSSIQPLLGRHWLAPVPQSQMSELSPSPPSSLSSNSPELCRAIGQLIGALDAGRLSPRAFFAVCRSVGRLLDAVGLGGRGLRTAFYRRLPVWDVTVLSALAGLRHQFGLAALGCSDEHGCDRLALSMQRVACSPLFATPLRLLMCHCLANYPHLRLGRSGPDGETFPEPASRQLVGALFPGVFDPVDLRVLKVRLLSLRFAPRDSSDEASACLMGTLVSLSRPAQKSGGRGRHAVAFFASLYAVFARHHASVLGDDIRQMLISMINANLAFAEHLLDFLDSVTQDFPDSDLPYQAYSELCDWVAINSAENAADRQSLGRYMTILNRAAMYSRIPPQPIVDCLAQLASINSDQYNSPPATSIEDSNLWLCGHLILDVSRSVFRTHWHRLQTDAGLLANLCGVLAHWAGPGDSDLYVDIDVRSRAQLYYSLASYMPAQKLASIVFESSTAVGVDSAAQKNFVITDQSGAMSHRTRTSLAVAAPTASQAMPEMRLLAEPPVELNLLTEQSGLDCELTNSDAETVLIVPVRLTCRRTSELLNESDLLAVDLTFSTHPDTADLSDSTPAGLEAASEDDLAGEASRIATVDTVHLPRLRLPTPSDQSASESLVEVNIGLRVACHRPLPFLLAIRLDCTSGMECRPLTAQLSSIRLGLADLLRPLLRTPVESGVLNNGCWCSLDLPGASFIRCPPGSAVSAGRLERFRLSVANQPANSQANELANATANELANATANELANATANELANATANELANATANKLANATANELANATANELANATANELANATANECWHYGFEMAPNCQLRLSIKSLPTLDLLTFRVIEANGESSSLSRDAWQLLVRFDRYLKSLFGAAEEAVVKF</sequence>
<accession>A0A267FDP3</accession>
<evidence type="ECO:0000313" key="3">
    <source>
        <dbReference type="Proteomes" id="UP000215902"/>
    </source>
</evidence>
<dbReference type="EMBL" id="NIVC01001129">
    <property type="protein sequence ID" value="PAA71885.1"/>
    <property type="molecule type" value="Genomic_DNA"/>
</dbReference>
<protein>
    <recommendedName>
        <fullName evidence="1">AP5B1 middle domain-containing protein</fullName>
    </recommendedName>
</protein>
<evidence type="ECO:0000259" key="1">
    <source>
        <dbReference type="Pfam" id="PF21588"/>
    </source>
</evidence>
<reference evidence="2 3" key="1">
    <citation type="submission" date="2017-06" db="EMBL/GenBank/DDBJ databases">
        <title>A platform for efficient transgenesis in Macrostomum lignano, a flatworm model organism for stem cell research.</title>
        <authorList>
            <person name="Berezikov E."/>
        </authorList>
    </citation>
    <scope>NUCLEOTIDE SEQUENCE [LARGE SCALE GENOMIC DNA]</scope>
    <source>
        <strain evidence="2">DV1</strain>
        <tissue evidence="2">Whole organism</tissue>
    </source>
</reference>
<dbReference type="PANTHER" id="PTHR34033:SF1">
    <property type="entry name" value="AP-5 COMPLEX SUBUNIT BETA-1"/>
    <property type="match status" value="1"/>
</dbReference>
<dbReference type="InterPro" id="IPR038741">
    <property type="entry name" value="AP5B1"/>
</dbReference>
<gene>
    <name evidence="2" type="ORF">BOX15_Mlig025750g2</name>
</gene>
<dbReference type="GO" id="GO:0005765">
    <property type="term" value="C:lysosomal membrane"/>
    <property type="evidence" value="ECO:0007669"/>
    <property type="project" value="TreeGrafter"/>
</dbReference>
<dbReference type="Pfam" id="PF21588">
    <property type="entry name" value="AP5B1_middle"/>
    <property type="match status" value="1"/>
</dbReference>
<comment type="caution">
    <text evidence="2">The sequence shown here is derived from an EMBL/GenBank/DDBJ whole genome shotgun (WGS) entry which is preliminary data.</text>
</comment>
<dbReference type="GO" id="GO:0016197">
    <property type="term" value="P:endosomal transport"/>
    <property type="evidence" value="ECO:0007669"/>
    <property type="project" value="InterPro"/>
</dbReference>
<proteinExistence type="predicted"/>
<evidence type="ECO:0000313" key="2">
    <source>
        <dbReference type="EMBL" id="PAA71885.1"/>
    </source>
</evidence>
<name>A0A267FDP3_9PLAT</name>